<feature type="compositionally biased region" description="Low complexity" evidence="13">
    <location>
        <begin position="96"/>
        <end position="122"/>
    </location>
</feature>
<accession>A0ABY6Z656</accession>
<comment type="subunit">
    <text evidence="4">Forms a 24-polypeptide structural core with octahedral symmetry. Part of the 2-oxoglutarate dehydrogenase (OGDH) complex composed of E1 (2-oxoglutarate dehydrogenase), E2 (dihydrolipoamide succinyltransferase) and E3 (dihydrolipoamide dehydrogenase); the complex contains multiple copies of the three enzymatic components (E1, E2 and E3).</text>
</comment>
<dbReference type="InterPro" id="IPR004167">
    <property type="entry name" value="PSBD"/>
</dbReference>
<evidence type="ECO:0000256" key="11">
    <source>
        <dbReference type="ARBA" id="ARBA00052761"/>
    </source>
</evidence>
<evidence type="ECO:0000256" key="7">
    <source>
        <dbReference type="ARBA" id="ARBA00022532"/>
    </source>
</evidence>
<evidence type="ECO:0000313" key="15">
    <source>
        <dbReference type="EMBL" id="WAH38374.1"/>
    </source>
</evidence>
<evidence type="ECO:0000256" key="5">
    <source>
        <dbReference type="ARBA" id="ARBA00012945"/>
    </source>
</evidence>
<comment type="similarity">
    <text evidence="3 12">Belongs to the 2-oxoacid dehydrogenase family.</text>
</comment>
<feature type="compositionally biased region" description="Low complexity" evidence="13">
    <location>
        <begin position="162"/>
        <end position="171"/>
    </location>
</feature>
<dbReference type="Proteomes" id="UP001164803">
    <property type="component" value="Chromosome"/>
</dbReference>
<evidence type="ECO:0000256" key="13">
    <source>
        <dbReference type="SAM" id="MobiDB-lite"/>
    </source>
</evidence>
<dbReference type="PANTHER" id="PTHR43416:SF5">
    <property type="entry name" value="DIHYDROLIPOYLLYSINE-RESIDUE SUCCINYLTRANSFERASE COMPONENT OF 2-OXOGLUTARATE DEHYDROGENASE COMPLEX, MITOCHONDRIAL"/>
    <property type="match status" value="1"/>
</dbReference>
<keyword evidence="9 12" id="KW-0450">Lipoyl</keyword>
<protein>
    <recommendedName>
        <fullName evidence="6 12">Dihydrolipoyllysine-residue succinyltransferase component of 2-oxoglutarate dehydrogenase complex</fullName>
        <ecNumber evidence="5 12">2.3.1.61</ecNumber>
    </recommendedName>
    <alternativeName>
        <fullName evidence="12">2-oxoglutarate dehydrogenase complex component E2</fullName>
    </alternativeName>
</protein>
<dbReference type="InterPro" id="IPR001078">
    <property type="entry name" value="2-oxoacid_DH_actylTfrase"/>
</dbReference>
<evidence type="ECO:0000259" key="14">
    <source>
        <dbReference type="PROSITE" id="PS50968"/>
    </source>
</evidence>
<evidence type="ECO:0000256" key="10">
    <source>
        <dbReference type="ARBA" id="ARBA00023315"/>
    </source>
</evidence>
<dbReference type="Pfam" id="PF00198">
    <property type="entry name" value="2-oxoacid_dh"/>
    <property type="match status" value="1"/>
</dbReference>
<dbReference type="PANTHER" id="PTHR43416">
    <property type="entry name" value="DIHYDROLIPOYLLYSINE-RESIDUE SUCCINYLTRANSFERASE COMPONENT OF 2-OXOGLUTARATE DEHYDROGENASE COMPLEX, MITOCHONDRIAL-RELATED"/>
    <property type="match status" value="1"/>
</dbReference>
<dbReference type="InterPro" id="IPR050537">
    <property type="entry name" value="2-oxoacid_dehydrogenase"/>
</dbReference>
<reference evidence="15" key="1">
    <citation type="submission" date="2022-08" db="EMBL/GenBank/DDBJ databases">
        <title>Alicyclobacillus dauci DSM2870, complete genome.</title>
        <authorList>
            <person name="Wang Q."/>
            <person name="Cai R."/>
            <person name="Wang Z."/>
        </authorList>
    </citation>
    <scope>NUCLEOTIDE SEQUENCE</scope>
    <source>
        <strain evidence="15">DSM 28700</strain>
    </source>
</reference>
<dbReference type="NCBIfam" id="TIGR01347">
    <property type="entry name" value="sucB"/>
    <property type="match status" value="1"/>
</dbReference>
<comment type="function">
    <text evidence="1 12">E2 component of the 2-oxoglutarate dehydrogenase (OGDH) complex which catalyzes the second step in the conversion of 2-oxoglutarate to succinyl-CoA and CO(2).</text>
</comment>
<dbReference type="PROSITE" id="PS00189">
    <property type="entry name" value="LIPOYL"/>
    <property type="match status" value="1"/>
</dbReference>
<dbReference type="Gene3D" id="3.30.559.10">
    <property type="entry name" value="Chloramphenicol acetyltransferase-like domain"/>
    <property type="match status" value="1"/>
</dbReference>
<dbReference type="InterPro" id="IPR023213">
    <property type="entry name" value="CAT-like_dom_sf"/>
</dbReference>
<keyword evidence="10 12" id="KW-0012">Acyltransferase</keyword>
<dbReference type="Gene3D" id="2.40.50.100">
    <property type="match status" value="1"/>
</dbReference>
<dbReference type="InterPro" id="IPR000089">
    <property type="entry name" value="Biotin_lipoyl"/>
</dbReference>
<dbReference type="SUPFAM" id="SSF52777">
    <property type="entry name" value="CoA-dependent acyltransferases"/>
    <property type="match status" value="1"/>
</dbReference>
<dbReference type="PROSITE" id="PS50968">
    <property type="entry name" value="BIOTINYL_LIPOYL"/>
    <property type="match status" value="1"/>
</dbReference>
<dbReference type="SUPFAM" id="SSF51230">
    <property type="entry name" value="Single hybrid motif"/>
    <property type="match status" value="1"/>
</dbReference>
<evidence type="ECO:0000256" key="9">
    <source>
        <dbReference type="ARBA" id="ARBA00022823"/>
    </source>
</evidence>
<organism evidence="15 16">
    <name type="scientific">Alicyclobacillus dauci</name>
    <dbReference type="NCBI Taxonomy" id="1475485"/>
    <lineage>
        <taxon>Bacteria</taxon>
        <taxon>Bacillati</taxon>
        <taxon>Bacillota</taxon>
        <taxon>Bacilli</taxon>
        <taxon>Bacillales</taxon>
        <taxon>Alicyclobacillaceae</taxon>
        <taxon>Alicyclobacillus</taxon>
    </lineage>
</organism>
<comment type="pathway">
    <text evidence="2 12">Amino-acid degradation; L-lysine degradation via saccharopine pathway; glutaryl-CoA from L-lysine: step 6/6.</text>
</comment>
<dbReference type="RefSeq" id="WP_268045940.1">
    <property type="nucleotide sequence ID" value="NZ_CP104064.1"/>
</dbReference>
<dbReference type="CDD" id="cd06849">
    <property type="entry name" value="lipoyl_domain"/>
    <property type="match status" value="1"/>
</dbReference>
<dbReference type="GO" id="GO:0004149">
    <property type="term" value="F:dihydrolipoyllysine-residue succinyltransferase activity"/>
    <property type="evidence" value="ECO:0007669"/>
    <property type="project" value="UniProtKB-EC"/>
</dbReference>
<name>A0ABY6Z656_9BACL</name>
<dbReference type="InterPro" id="IPR006255">
    <property type="entry name" value="SucB"/>
</dbReference>
<dbReference type="NCBIfam" id="NF004309">
    <property type="entry name" value="PRK05704.1"/>
    <property type="match status" value="1"/>
</dbReference>
<dbReference type="EC" id="2.3.1.61" evidence="5 12"/>
<evidence type="ECO:0000313" key="16">
    <source>
        <dbReference type="Proteomes" id="UP001164803"/>
    </source>
</evidence>
<feature type="region of interest" description="Disordered" evidence="13">
    <location>
        <begin position="84"/>
        <end position="125"/>
    </location>
</feature>
<evidence type="ECO:0000256" key="4">
    <source>
        <dbReference type="ARBA" id="ARBA00011666"/>
    </source>
</evidence>
<dbReference type="Pfam" id="PF02817">
    <property type="entry name" value="E3_binding"/>
    <property type="match status" value="1"/>
</dbReference>
<comment type="cofactor">
    <cofactor evidence="12">
        <name>(R)-lipoate</name>
        <dbReference type="ChEBI" id="CHEBI:83088"/>
    </cofactor>
    <text evidence="12">Binds 1 lipoyl cofactor covalently.</text>
</comment>
<dbReference type="InterPro" id="IPR003016">
    <property type="entry name" value="2-oxoA_DH_lipoyl-BS"/>
</dbReference>
<feature type="region of interest" description="Disordered" evidence="13">
    <location>
        <begin position="162"/>
        <end position="182"/>
    </location>
</feature>
<evidence type="ECO:0000256" key="2">
    <source>
        <dbReference type="ARBA" id="ARBA00005145"/>
    </source>
</evidence>
<evidence type="ECO:0000256" key="3">
    <source>
        <dbReference type="ARBA" id="ARBA00007317"/>
    </source>
</evidence>
<dbReference type="Pfam" id="PF00364">
    <property type="entry name" value="Biotin_lipoyl"/>
    <property type="match status" value="1"/>
</dbReference>
<evidence type="ECO:0000256" key="6">
    <source>
        <dbReference type="ARBA" id="ARBA00019511"/>
    </source>
</evidence>
<keyword evidence="7 12" id="KW-0816">Tricarboxylic acid cycle</keyword>
<sequence length="407" mass="42890">MAEVKVPTLGESIVEATIGQWLKNEGDAVESGEAIAELETDKVNLEVIAEEAGVLASITKQAGDTVAIGDTIAIIQAGAAGTAAPAAPKAEEPKQADPAPKAAPAPAQQAAPTASVPPVAGSGVRATPSVRRAALEKGIDINQVQSGRVELGHLAAPAAKVPAAAPASAPATTERTDEERVRMTRRRATIAKRLVEVQHTAAMLTTFNEVDMSAVMDVRKRRKEAFKDKHGVGLGFMSFFTKAVVGALKQFPRLNAEIQGEDMIIKHHYDIGIAVSTEGGLVVPVVRNADRLTFADIEGEIASLAARARDNKLGIEDLQGGTFTITNGGTFGSLMSTPILNAPQVGILGMHGIQQRPVSINGQVEIRPMMYLALSYDHRIVDGSEAVRFLVAVKQMIEDPESLLIEG</sequence>
<gene>
    <name evidence="15" type="primary">odhB</name>
    <name evidence="15" type="ORF">NZD86_07820</name>
</gene>
<evidence type="ECO:0000256" key="12">
    <source>
        <dbReference type="RuleBase" id="RU361138"/>
    </source>
</evidence>
<comment type="catalytic activity">
    <reaction evidence="11 12">
        <text>N(6)-[(R)-dihydrolipoyl]-L-lysyl-[protein] + succinyl-CoA = N(6)-[(R)-S(8)-succinyldihydrolipoyl]-L-lysyl-[protein] + CoA</text>
        <dbReference type="Rhea" id="RHEA:15213"/>
        <dbReference type="Rhea" id="RHEA-COMP:10475"/>
        <dbReference type="Rhea" id="RHEA-COMP:20092"/>
        <dbReference type="ChEBI" id="CHEBI:57287"/>
        <dbReference type="ChEBI" id="CHEBI:57292"/>
        <dbReference type="ChEBI" id="CHEBI:83100"/>
        <dbReference type="ChEBI" id="CHEBI:83120"/>
        <dbReference type="EC" id="2.3.1.61"/>
    </reaction>
</comment>
<keyword evidence="8 12" id="KW-0808">Transferase</keyword>
<dbReference type="EMBL" id="CP104064">
    <property type="protein sequence ID" value="WAH38374.1"/>
    <property type="molecule type" value="Genomic_DNA"/>
</dbReference>
<keyword evidence="16" id="KW-1185">Reference proteome</keyword>
<evidence type="ECO:0000256" key="8">
    <source>
        <dbReference type="ARBA" id="ARBA00022679"/>
    </source>
</evidence>
<feature type="domain" description="Lipoyl-binding" evidence="14">
    <location>
        <begin position="1"/>
        <end position="76"/>
    </location>
</feature>
<evidence type="ECO:0000256" key="1">
    <source>
        <dbReference type="ARBA" id="ARBA00004052"/>
    </source>
</evidence>
<proteinExistence type="inferred from homology"/>
<dbReference type="InterPro" id="IPR011053">
    <property type="entry name" value="Single_hybrid_motif"/>
</dbReference>